<feature type="region of interest" description="Disordered" evidence="9">
    <location>
        <begin position="133"/>
        <end position="159"/>
    </location>
</feature>
<evidence type="ECO:0000313" key="12">
    <source>
        <dbReference type="Proteomes" id="UP001162885"/>
    </source>
</evidence>
<name>A0AAX2ZRL6_9MYCO</name>
<gene>
    <name evidence="8 11" type="primary">gatA</name>
    <name evidence="11" type="ORF">H5U98_19745</name>
</gene>
<comment type="similarity">
    <text evidence="1 8">Belongs to the amidase family. GatA subfamily.</text>
</comment>
<dbReference type="RefSeq" id="WP_077743916.1">
    <property type="nucleotide sequence ID" value="NZ_AP022579.1"/>
</dbReference>
<feature type="active site" description="Charge relay system" evidence="8">
    <location>
        <position position="156"/>
    </location>
</feature>
<dbReference type="InterPro" id="IPR020556">
    <property type="entry name" value="Amidase_CS"/>
</dbReference>
<feature type="compositionally biased region" description="Polar residues" evidence="9">
    <location>
        <begin position="133"/>
        <end position="148"/>
    </location>
</feature>
<feature type="active site" description="Charge relay system" evidence="8">
    <location>
        <position position="81"/>
    </location>
</feature>
<dbReference type="GO" id="GO:0030956">
    <property type="term" value="C:glutamyl-tRNA(Gln) amidotransferase complex"/>
    <property type="evidence" value="ECO:0007669"/>
    <property type="project" value="InterPro"/>
</dbReference>
<evidence type="ECO:0000256" key="3">
    <source>
        <dbReference type="ARBA" id="ARBA00022741"/>
    </source>
</evidence>
<dbReference type="PROSITE" id="PS00571">
    <property type="entry name" value="AMIDASES"/>
    <property type="match status" value="1"/>
</dbReference>
<evidence type="ECO:0000313" key="11">
    <source>
        <dbReference type="EMBL" id="UNB97796.1"/>
    </source>
</evidence>
<evidence type="ECO:0000259" key="10">
    <source>
        <dbReference type="Pfam" id="PF01425"/>
    </source>
</evidence>
<organism evidence="11 12">
    <name type="scientific">Mycolicibacterium boenickei</name>
    <dbReference type="NCBI Taxonomy" id="146017"/>
    <lineage>
        <taxon>Bacteria</taxon>
        <taxon>Bacillati</taxon>
        <taxon>Actinomycetota</taxon>
        <taxon>Actinomycetes</taxon>
        <taxon>Mycobacteriales</taxon>
        <taxon>Mycobacteriaceae</taxon>
        <taxon>Mycolicibacterium</taxon>
    </lineage>
</organism>
<dbReference type="AlphaFoldDB" id="A0AAX2ZRL6"/>
<dbReference type="InterPro" id="IPR023631">
    <property type="entry name" value="Amidase_dom"/>
</dbReference>
<feature type="active site" description="Acyl-ester intermediate" evidence="8">
    <location>
        <position position="180"/>
    </location>
</feature>
<evidence type="ECO:0000256" key="4">
    <source>
        <dbReference type="ARBA" id="ARBA00022840"/>
    </source>
</evidence>
<evidence type="ECO:0000256" key="5">
    <source>
        <dbReference type="ARBA" id="ARBA00022917"/>
    </source>
</evidence>
<protein>
    <recommendedName>
        <fullName evidence="8">Glutamyl-tRNA(Gln) amidotransferase subunit A</fullName>
        <shortName evidence="8">Glu-ADT subunit A</shortName>
        <ecNumber evidence="8">6.3.5.7</ecNumber>
    </recommendedName>
</protein>
<evidence type="ECO:0000256" key="6">
    <source>
        <dbReference type="ARBA" id="ARBA00025295"/>
    </source>
</evidence>
<comment type="catalytic activity">
    <reaction evidence="7 8">
        <text>L-glutamyl-tRNA(Gln) + L-glutamine + ATP + H2O = L-glutaminyl-tRNA(Gln) + L-glutamate + ADP + phosphate + H(+)</text>
        <dbReference type="Rhea" id="RHEA:17521"/>
        <dbReference type="Rhea" id="RHEA-COMP:9681"/>
        <dbReference type="Rhea" id="RHEA-COMP:9684"/>
        <dbReference type="ChEBI" id="CHEBI:15377"/>
        <dbReference type="ChEBI" id="CHEBI:15378"/>
        <dbReference type="ChEBI" id="CHEBI:29985"/>
        <dbReference type="ChEBI" id="CHEBI:30616"/>
        <dbReference type="ChEBI" id="CHEBI:43474"/>
        <dbReference type="ChEBI" id="CHEBI:58359"/>
        <dbReference type="ChEBI" id="CHEBI:78520"/>
        <dbReference type="ChEBI" id="CHEBI:78521"/>
        <dbReference type="ChEBI" id="CHEBI:456216"/>
        <dbReference type="EC" id="6.3.5.7"/>
    </reaction>
</comment>
<keyword evidence="3 8" id="KW-0547">Nucleotide-binding</keyword>
<evidence type="ECO:0000256" key="8">
    <source>
        <dbReference type="HAMAP-Rule" id="MF_00120"/>
    </source>
</evidence>
<dbReference type="Pfam" id="PF01425">
    <property type="entry name" value="Amidase"/>
    <property type="match status" value="1"/>
</dbReference>
<keyword evidence="2 8" id="KW-0436">Ligase</keyword>
<keyword evidence="5 8" id="KW-0648">Protein biosynthesis</keyword>
<evidence type="ECO:0000256" key="2">
    <source>
        <dbReference type="ARBA" id="ARBA00022598"/>
    </source>
</evidence>
<sequence>MSELTRRDAATLGAQIAAKEVSSTEVTQAHLDQIAETDDRFNAFLHVAADSALAAAARIDAAVAAGETLPSPLAGVPLALKDVFTATDMPTTAGSKILEGWRAPYDATVTSRLRAAGIPILGKTNMDEFAMGSSTENSAYGPTRNPWNTERVPGGSGGGSAAALAAYQAPLAIGTDTGGSIRQPAALTATVGVKPTYGTVSRYGLIACASSLDQGGPCARTVLDTALLHQVIAGHDPRDSTSVDAAVPDVVGAARAGAAGDLKGVRIGVVKQLRGDGYQPGVLESFNAAVAQLTALGAEVTEVDCPHFDHAMDAYYLILPSEVSSNLARFDAMRFGLRVGDDGTHSAEEVMALTRAAGFGPEVKRRIMIGTYALSAGYYDAYYNQAQKVRTLIARDLEQAYQSVDVLVSPATPTTAFRLGEKVDDPLAMYLFDLCTLPLNLAGHCGMSVPSGLSPDDGLPVGLQIMAPALADDRLYRVGAAYEAARGPLPSAL</sequence>
<dbReference type="GO" id="GO:0050567">
    <property type="term" value="F:glutaminyl-tRNA synthase (glutamine-hydrolyzing) activity"/>
    <property type="evidence" value="ECO:0007669"/>
    <property type="project" value="UniProtKB-UniRule"/>
</dbReference>
<dbReference type="NCBIfam" id="TIGR00132">
    <property type="entry name" value="gatA"/>
    <property type="match status" value="1"/>
</dbReference>
<dbReference type="PANTHER" id="PTHR11895:SF151">
    <property type="entry name" value="GLUTAMYL-TRNA(GLN) AMIDOTRANSFERASE SUBUNIT A"/>
    <property type="match status" value="1"/>
</dbReference>
<evidence type="ECO:0000256" key="7">
    <source>
        <dbReference type="ARBA" id="ARBA00047407"/>
    </source>
</evidence>
<dbReference type="SUPFAM" id="SSF75304">
    <property type="entry name" value="Amidase signature (AS) enzymes"/>
    <property type="match status" value="1"/>
</dbReference>
<feature type="domain" description="Amidase" evidence="10">
    <location>
        <begin position="25"/>
        <end position="475"/>
    </location>
</feature>
<dbReference type="EMBL" id="CP060016">
    <property type="protein sequence ID" value="UNB97796.1"/>
    <property type="molecule type" value="Genomic_DNA"/>
</dbReference>
<dbReference type="EC" id="6.3.5.7" evidence="8"/>
<dbReference type="HAMAP" id="MF_00120">
    <property type="entry name" value="GatA"/>
    <property type="match status" value="1"/>
</dbReference>
<keyword evidence="4 8" id="KW-0067">ATP-binding</keyword>
<dbReference type="GO" id="GO:0006412">
    <property type="term" value="P:translation"/>
    <property type="evidence" value="ECO:0007669"/>
    <property type="project" value="UniProtKB-UniRule"/>
</dbReference>
<dbReference type="Gene3D" id="3.90.1300.10">
    <property type="entry name" value="Amidase signature (AS) domain"/>
    <property type="match status" value="1"/>
</dbReference>
<proteinExistence type="inferred from homology"/>
<dbReference type="InterPro" id="IPR036928">
    <property type="entry name" value="AS_sf"/>
</dbReference>
<dbReference type="PANTHER" id="PTHR11895">
    <property type="entry name" value="TRANSAMIDASE"/>
    <property type="match status" value="1"/>
</dbReference>
<dbReference type="Proteomes" id="UP001162885">
    <property type="component" value="Chromosome"/>
</dbReference>
<comment type="function">
    <text evidence="6 8">Allows the formation of correctly charged Gln-tRNA(Gln) through the transamidation of misacylated Glu-tRNA(Gln) in organisms which lack glutaminyl-tRNA synthetase. The reaction takes place in the presence of glutamine and ATP through an activated gamma-phospho-Glu-tRNA(Gln).</text>
</comment>
<accession>A0AAX2ZRL6</accession>
<comment type="subunit">
    <text evidence="8">Heterotrimer of A, B and C subunits.</text>
</comment>
<dbReference type="InterPro" id="IPR000120">
    <property type="entry name" value="Amidase"/>
</dbReference>
<dbReference type="InterPro" id="IPR004412">
    <property type="entry name" value="GatA"/>
</dbReference>
<evidence type="ECO:0000256" key="1">
    <source>
        <dbReference type="ARBA" id="ARBA00008069"/>
    </source>
</evidence>
<reference evidence="11 12" key="1">
    <citation type="journal article" date="2022" name="BMC Genomics">
        <title>Comparative genome analysis of mycobacteria focusing on tRNA and non-coding RNA.</title>
        <authorList>
            <person name="Behra P.R.K."/>
            <person name="Pettersson B.M.F."/>
            <person name="Ramesh M."/>
            <person name="Das S."/>
            <person name="Dasgupta S."/>
            <person name="Kirsebom L.A."/>
        </authorList>
    </citation>
    <scope>NUCLEOTIDE SEQUENCE [LARGE SCALE GENOMIC DNA]</scope>
    <source>
        <strain evidence="11 12">DSM 44677</strain>
    </source>
</reference>
<evidence type="ECO:0000256" key="9">
    <source>
        <dbReference type="SAM" id="MobiDB-lite"/>
    </source>
</evidence>
<dbReference type="GO" id="GO:0005524">
    <property type="term" value="F:ATP binding"/>
    <property type="evidence" value="ECO:0007669"/>
    <property type="project" value="UniProtKB-KW"/>
</dbReference>